<keyword evidence="2" id="KW-1185">Reference proteome</keyword>
<dbReference type="InterPro" id="IPR021617">
    <property type="entry name" value="DUF3231"/>
</dbReference>
<gene>
    <name evidence="1" type="ORF">P6P90_08670</name>
</gene>
<evidence type="ECO:0000313" key="2">
    <source>
        <dbReference type="Proteomes" id="UP001218246"/>
    </source>
</evidence>
<protein>
    <submittedName>
        <fullName evidence="1">DUF3231 family protein</fullName>
    </submittedName>
</protein>
<sequence>MSKQPLCSTEIGALWMTYQKKTVILRMIEYFRETAESTRARKLLDNMWKDLYPMVEELKHILQKEGAAVPIGFTEHDVNLNAPPLYINGFGVMFSRVLKEISMGMYTLHVTMTYRDDIIKYYRRLTQITHTYYYEFTTYLLEEGLLPRPTFINLPQSSAYITDKAYLKGTNILGHKRKLNTIEFGYLYHLIETNITGMQLISGFAQCADDSDLKRYFLKGQQLSKKMIAEATALLQAEDIQVPATPGGTVTNSTVSPFSEKLMTYCVYLLSNFGLGGQSFGAAFSLRNDLNATMSFLAKDVFEFARDGIHIMIANGWLEEPPSMDIHHLR</sequence>
<reference evidence="1 2" key="1">
    <citation type="submission" date="2023-04" db="EMBL/GenBank/DDBJ databases">
        <title>Ectobacillus antri isolated from activated sludge.</title>
        <authorList>
            <person name="Yan P."/>
            <person name="Liu X."/>
        </authorList>
    </citation>
    <scope>NUCLEOTIDE SEQUENCE [LARGE SCALE GENOMIC DNA]</scope>
    <source>
        <strain evidence="1 2">C18H</strain>
    </source>
</reference>
<dbReference type="InterPro" id="IPR012347">
    <property type="entry name" value="Ferritin-like"/>
</dbReference>
<dbReference type="Proteomes" id="UP001218246">
    <property type="component" value="Unassembled WGS sequence"/>
</dbReference>
<organism evidence="1 2">
    <name type="scientific">Ectobacillus antri</name>
    <dbReference type="NCBI Taxonomy" id="2486280"/>
    <lineage>
        <taxon>Bacteria</taxon>
        <taxon>Bacillati</taxon>
        <taxon>Bacillota</taxon>
        <taxon>Bacilli</taxon>
        <taxon>Bacillales</taxon>
        <taxon>Bacillaceae</taxon>
        <taxon>Ectobacillus</taxon>
    </lineage>
</organism>
<dbReference type="EMBL" id="JARULN010000006">
    <property type="protein sequence ID" value="MDG5754046.1"/>
    <property type="molecule type" value="Genomic_DNA"/>
</dbReference>
<evidence type="ECO:0000313" key="1">
    <source>
        <dbReference type="EMBL" id="MDG5754046.1"/>
    </source>
</evidence>
<proteinExistence type="predicted"/>
<dbReference type="RefSeq" id="WP_124563114.1">
    <property type="nucleotide sequence ID" value="NZ_JARRRY010000005.1"/>
</dbReference>
<accession>A0ABT6H6H0</accession>
<dbReference type="Gene3D" id="1.20.1260.10">
    <property type="match status" value="2"/>
</dbReference>
<dbReference type="Pfam" id="PF11553">
    <property type="entry name" value="DUF3231"/>
    <property type="match status" value="2"/>
</dbReference>
<comment type="caution">
    <text evidence="1">The sequence shown here is derived from an EMBL/GenBank/DDBJ whole genome shotgun (WGS) entry which is preliminary data.</text>
</comment>
<name>A0ABT6H6H0_9BACI</name>